<dbReference type="EMBL" id="JAJJMB010004754">
    <property type="protein sequence ID" value="KAI3942001.1"/>
    <property type="molecule type" value="Genomic_DNA"/>
</dbReference>
<reference evidence="1" key="1">
    <citation type="submission" date="2022-04" db="EMBL/GenBank/DDBJ databases">
        <title>A functionally conserved STORR gene fusion in Papaver species that diverged 16.8 million years ago.</title>
        <authorList>
            <person name="Catania T."/>
        </authorList>
    </citation>
    <scope>NUCLEOTIDE SEQUENCE</scope>
    <source>
        <strain evidence="1">S-188037</strain>
    </source>
</reference>
<proteinExistence type="predicted"/>
<dbReference type="Proteomes" id="UP001202328">
    <property type="component" value="Unassembled WGS sequence"/>
</dbReference>
<name>A0AAD4XT12_9MAGN</name>
<gene>
    <name evidence="1" type="ORF">MKW98_005530</name>
</gene>
<evidence type="ECO:0000313" key="2">
    <source>
        <dbReference type="Proteomes" id="UP001202328"/>
    </source>
</evidence>
<comment type="caution">
    <text evidence="1">The sequence shown here is derived from an EMBL/GenBank/DDBJ whole genome shotgun (WGS) entry which is preliminary data.</text>
</comment>
<accession>A0AAD4XT12</accession>
<organism evidence="1 2">
    <name type="scientific">Papaver atlanticum</name>
    <dbReference type="NCBI Taxonomy" id="357466"/>
    <lineage>
        <taxon>Eukaryota</taxon>
        <taxon>Viridiplantae</taxon>
        <taxon>Streptophyta</taxon>
        <taxon>Embryophyta</taxon>
        <taxon>Tracheophyta</taxon>
        <taxon>Spermatophyta</taxon>
        <taxon>Magnoliopsida</taxon>
        <taxon>Ranunculales</taxon>
        <taxon>Papaveraceae</taxon>
        <taxon>Papaveroideae</taxon>
        <taxon>Papaver</taxon>
    </lineage>
</organism>
<protein>
    <submittedName>
        <fullName evidence="1">Uncharacterized protein</fullName>
    </submittedName>
</protein>
<sequence length="85" mass="9761">MNSGDTLTPPLDYFTKLTIYLSMPRTHSMNVIHVLGYFTDKFKFTAGDDLLLLILTTLLIQRINGLQMTSFDFGMKEQQPKNMVE</sequence>
<dbReference type="AlphaFoldDB" id="A0AAD4XT12"/>
<evidence type="ECO:0000313" key="1">
    <source>
        <dbReference type="EMBL" id="KAI3942001.1"/>
    </source>
</evidence>
<keyword evidence="2" id="KW-1185">Reference proteome</keyword>